<name>A0A8J4WK69_9TREM</name>
<dbReference type="OrthoDB" id="103454at2759"/>
<dbReference type="AlphaFoldDB" id="A0A8J4WK69"/>
<evidence type="ECO:0000313" key="2">
    <source>
        <dbReference type="EMBL" id="KAF5403644.1"/>
    </source>
</evidence>
<sequence length="195" mass="22497">EQLPKYLRNTSPVSLENNQDSDWRHDCVLDIDQLARLYVSGAAPNTTRSLLPPASRTKMPADSPEHTSSQCGLLEFRRAFRLADLFVELADLQPKENWIDSLEARNMLLLHIWCQALKMDDWSKILPDEDPVQICSRSFICSLVRNLNRTHKHALELLFTPERLFSCSELEPFASDPQFRYLIQSGFEFMQSISV</sequence>
<dbReference type="Gene3D" id="1.25.40.700">
    <property type="match status" value="1"/>
</dbReference>
<organism evidence="2 3">
    <name type="scientific">Paragonimus heterotremus</name>
    <dbReference type="NCBI Taxonomy" id="100268"/>
    <lineage>
        <taxon>Eukaryota</taxon>
        <taxon>Metazoa</taxon>
        <taxon>Spiralia</taxon>
        <taxon>Lophotrochozoa</taxon>
        <taxon>Platyhelminthes</taxon>
        <taxon>Trematoda</taxon>
        <taxon>Digenea</taxon>
        <taxon>Plagiorchiida</taxon>
        <taxon>Troglotremata</taxon>
        <taxon>Troglotrematidae</taxon>
        <taxon>Paragonimus</taxon>
    </lineage>
</organism>
<reference evidence="2" key="1">
    <citation type="submission" date="2019-05" db="EMBL/GenBank/DDBJ databases">
        <title>Annotation for the trematode Paragonimus heterotremus.</title>
        <authorList>
            <person name="Choi Y.-J."/>
        </authorList>
    </citation>
    <scope>NUCLEOTIDE SEQUENCE</scope>
    <source>
        <strain evidence="2">LC</strain>
    </source>
</reference>
<protein>
    <submittedName>
        <fullName evidence="2">Uncharacterized protein</fullName>
    </submittedName>
</protein>
<proteinExistence type="predicted"/>
<dbReference type="EMBL" id="LUCH01001113">
    <property type="protein sequence ID" value="KAF5403644.1"/>
    <property type="molecule type" value="Genomic_DNA"/>
</dbReference>
<keyword evidence="3" id="KW-1185">Reference proteome</keyword>
<dbReference type="Proteomes" id="UP000748531">
    <property type="component" value="Unassembled WGS sequence"/>
</dbReference>
<feature type="region of interest" description="Disordered" evidence="1">
    <location>
        <begin position="48"/>
        <end position="68"/>
    </location>
</feature>
<evidence type="ECO:0000313" key="3">
    <source>
        <dbReference type="Proteomes" id="UP000748531"/>
    </source>
</evidence>
<gene>
    <name evidence="2" type="ORF">PHET_03009</name>
</gene>
<accession>A0A8J4WK69</accession>
<evidence type="ECO:0000256" key="1">
    <source>
        <dbReference type="SAM" id="MobiDB-lite"/>
    </source>
</evidence>
<comment type="caution">
    <text evidence="2">The sequence shown here is derived from an EMBL/GenBank/DDBJ whole genome shotgun (WGS) entry which is preliminary data.</text>
</comment>
<feature type="non-terminal residue" evidence="2">
    <location>
        <position position="1"/>
    </location>
</feature>